<keyword evidence="2" id="KW-0378">Hydrolase</keyword>
<dbReference type="Gene3D" id="3.40.50.1820">
    <property type="entry name" value="alpha/beta hydrolase"/>
    <property type="match status" value="1"/>
</dbReference>
<evidence type="ECO:0000259" key="1">
    <source>
        <dbReference type="Pfam" id="PF12697"/>
    </source>
</evidence>
<organism evidence="2 3">
    <name type="scientific">Actinomadura madurae</name>
    <dbReference type="NCBI Taxonomy" id="1993"/>
    <lineage>
        <taxon>Bacteria</taxon>
        <taxon>Bacillati</taxon>
        <taxon>Actinomycetota</taxon>
        <taxon>Actinomycetes</taxon>
        <taxon>Streptosporangiales</taxon>
        <taxon>Thermomonosporaceae</taxon>
        <taxon>Actinomadura</taxon>
    </lineage>
</organism>
<dbReference type="PANTHER" id="PTHR37017:SF11">
    <property type="entry name" value="ESTERASE_LIPASE_THIOESTERASE DOMAIN-CONTAINING PROTEIN"/>
    <property type="match status" value="1"/>
</dbReference>
<dbReference type="InterPro" id="IPR000073">
    <property type="entry name" value="AB_hydrolase_1"/>
</dbReference>
<reference evidence="2 3" key="1">
    <citation type="submission" date="2016-10" db="EMBL/GenBank/DDBJ databases">
        <authorList>
            <person name="de Groot N.N."/>
        </authorList>
    </citation>
    <scope>NUCLEOTIDE SEQUENCE [LARGE SCALE GENOMIC DNA]</scope>
    <source>
        <strain evidence="2 3">DSM 43067</strain>
    </source>
</reference>
<dbReference type="SUPFAM" id="SSF53474">
    <property type="entry name" value="alpha/beta-Hydrolases"/>
    <property type="match status" value="1"/>
</dbReference>
<dbReference type="OrthoDB" id="3827413at2"/>
<dbReference type="RefSeq" id="WP_075025070.1">
    <property type="nucleotide sequence ID" value="NZ_CP083237.1"/>
</dbReference>
<evidence type="ECO:0000313" key="3">
    <source>
        <dbReference type="Proteomes" id="UP000183413"/>
    </source>
</evidence>
<name>A0A1I5YW07_9ACTN</name>
<dbReference type="EMBL" id="FOVH01000039">
    <property type="protein sequence ID" value="SFQ48392.1"/>
    <property type="molecule type" value="Genomic_DNA"/>
</dbReference>
<accession>A0A1I5YW07</accession>
<feature type="domain" description="AB hydrolase-1" evidence="1">
    <location>
        <begin position="19"/>
        <end position="287"/>
    </location>
</feature>
<dbReference type="Proteomes" id="UP000183413">
    <property type="component" value="Unassembled WGS sequence"/>
</dbReference>
<dbReference type="STRING" id="1993.SAMN04489713_13916"/>
<dbReference type="PANTHER" id="PTHR37017">
    <property type="entry name" value="AB HYDROLASE-1 DOMAIN-CONTAINING PROTEIN-RELATED"/>
    <property type="match status" value="1"/>
</dbReference>
<evidence type="ECO:0000313" key="2">
    <source>
        <dbReference type="EMBL" id="SFQ48392.1"/>
    </source>
</evidence>
<dbReference type="AlphaFoldDB" id="A0A1I5YW07"/>
<dbReference type="Pfam" id="PF12697">
    <property type="entry name" value="Abhydrolase_6"/>
    <property type="match status" value="1"/>
</dbReference>
<dbReference type="InterPro" id="IPR052897">
    <property type="entry name" value="Sec-Metab_Biosynth_Hydrolase"/>
</dbReference>
<keyword evidence="3" id="KW-1185">Reference proteome</keyword>
<proteinExistence type="predicted"/>
<dbReference type="InParanoid" id="A0A1I5YW07"/>
<dbReference type="GO" id="GO:0016787">
    <property type="term" value="F:hydrolase activity"/>
    <property type="evidence" value="ECO:0007669"/>
    <property type="project" value="UniProtKB-KW"/>
</dbReference>
<gene>
    <name evidence="2" type="ORF">SAMN04489713_13916</name>
</gene>
<dbReference type="InterPro" id="IPR029058">
    <property type="entry name" value="AB_hydrolase_fold"/>
</dbReference>
<dbReference type="eggNOG" id="COG1073">
    <property type="taxonomic scope" value="Bacteria"/>
</dbReference>
<protein>
    <submittedName>
        <fullName evidence="2">Alpha/beta hydrolase family protein</fullName>
    </submittedName>
</protein>
<dbReference type="GeneID" id="99651127"/>
<sequence length="296" mass="32102">MTTNHEAAGDHDDRRPPTLVFVHGTNAPSFMWSGLISELTLRGHRGVTVDLPGHGNEAFIPRAYQAPQDLEALATEPSPLAKVTVDDYVERVVDVVRRARRHGPVILAGASQGGVTVSKVGNAVPDLLDRVVYVAAYCCVDLPNLTAYLGVPENGDSLLPQVTQAVVADPAVLGVTRINWRTADPAVIRGIKECLAGDFTDEGVHRLLHWLEPDETAAIPHAEARGEAETWGTIPRTYVRFTLDRLIPLALQDRFIAEADRLTPDNPTDVRSVAAPHVGPFDRPELVEIFSDLATG</sequence>